<dbReference type="EMBL" id="FNVT01000006">
    <property type="protein sequence ID" value="SEG88092.1"/>
    <property type="molecule type" value="Genomic_DNA"/>
</dbReference>
<proteinExistence type="predicted"/>
<accession>A0A1H6DRW8</accession>
<protein>
    <submittedName>
        <fullName evidence="1">Uncharacterized protein</fullName>
    </submittedName>
</protein>
<evidence type="ECO:0000313" key="2">
    <source>
        <dbReference type="Proteomes" id="UP000236732"/>
    </source>
</evidence>
<sequence>MGGTATRLGAVNRVPRLWALAYAPHHPAPLRLAARAALRVAGFFRLLAQADHQTFLTH</sequence>
<keyword evidence="2" id="KW-1185">Reference proteome</keyword>
<evidence type="ECO:0000313" key="1">
    <source>
        <dbReference type="EMBL" id="SEG88092.1"/>
    </source>
</evidence>
<dbReference type="Proteomes" id="UP000236732">
    <property type="component" value="Unassembled WGS sequence"/>
</dbReference>
<reference evidence="1 2" key="1">
    <citation type="submission" date="2016-10" db="EMBL/GenBank/DDBJ databases">
        <authorList>
            <person name="de Groot N.N."/>
        </authorList>
    </citation>
    <scope>NUCLEOTIDE SEQUENCE [LARGE SCALE GENOMIC DNA]</scope>
    <source>
        <strain evidence="1 2">CGMCC 4.7037</strain>
    </source>
</reference>
<dbReference type="AlphaFoldDB" id="A0A1H6DRW8"/>
<organism evidence="1 2">
    <name type="scientific">Nonomuraea solani</name>
    <dbReference type="NCBI Taxonomy" id="1144553"/>
    <lineage>
        <taxon>Bacteria</taxon>
        <taxon>Bacillati</taxon>
        <taxon>Actinomycetota</taxon>
        <taxon>Actinomycetes</taxon>
        <taxon>Streptosporangiales</taxon>
        <taxon>Streptosporangiaceae</taxon>
        <taxon>Nonomuraea</taxon>
    </lineage>
</organism>
<name>A0A1H6DRW8_9ACTN</name>
<gene>
    <name evidence="1" type="ORF">SAMN05444920_106185</name>
</gene>